<dbReference type="SMART" id="SM00490">
    <property type="entry name" value="HELICc"/>
    <property type="match status" value="1"/>
</dbReference>
<keyword evidence="1" id="KW-0547">Nucleotide-binding</keyword>
<feature type="domain" description="Helicase C-terminal" evidence="5">
    <location>
        <begin position="1"/>
        <end position="125"/>
    </location>
</feature>
<keyword evidence="4" id="KW-0067">ATP-binding</keyword>
<dbReference type="GO" id="GO:0005634">
    <property type="term" value="C:nucleus"/>
    <property type="evidence" value="ECO:0007669"/>
    <property type="project" value="TreeGrafter"/>
</dbReference>
<dbReference type="GO" id="GO:0008094">
    <property type="term" value="F:ATP-dependent activity, acting on DNA"/>
    <property type="evidence" value="ECO:0007669"/>
    <property type="project" value="TreeGrafter"/>
</dbReference>
<dbReference type="InParanoid" id="A0A1E7FBB8"/>
<evidence type="ECO:0000313" key="7">
    <source>
        <dbReference type="Proteomes" id="UP000095751"/>
    </source>
</evidence>
<evidence type="ECO:0000256" key="2">
    <source>
        <dbReference type="ARBA" id="ARBA00022801"/>
    </source>
</evidence>
<evidence type="ECO:0000256" key="1">
    <source>
        <dbReference type="ARBA" id="ARBA00022741"/>
    </source>
</evidence>
<dbReference type="PANTHER" id="PTHR45626:SF17">
    <property type="entry name" value="HELICASE-LIKE TRANSCRIPTION FACTOR"/>
    <property type="match status" value="1"/>
</dbReference>
<keyword evidence="2" id="KW-0378">Hydrolase</keyword>
<dbReference type="InterPro" id="IPR050628">
    <property type="entry name" value="SNF2_RAD54_helicase_TF"/>
</dbReference>
<evidence type="ECO:0000313" key="6">
    <source>
        <dbReference type="EMBL" id="OEU15434.1"/>
    </source>
</evidence>
<dbReference type="InterPro" id="IPR027417">
    <property type="entry name" value="P-loop_NTPase"/>
</dbReference>
<dbReference type="GO" id="GO:0006281">
    <property type="term" value="P:DNA repair"/>
    <property type="evidence" value="ECO:0007669"/>
    <property type="project" value="TreeGrafter"/>
</dbReference>
<dbReference type="Gene3D" id="3.40.50.300">
    <property type="entry name" value="P-loop containing nucleotide triphosphate hydrolases"/>
    <property type="match status" value="1"/>
</dbReference>
<feature type="non-terminal residue" evidence="6">
    <location>
        <position position="1"/>
    </location>
</feature>
<proteinExistence type="predicted"/>
<keyword evidence="3 6" id="KW-0347">Helicase</keyword>
<dbReference type="SUPFAM" id="SSF52540">
    <property type="entry name" value="P-loop containing nucleoside triphosphate hydrolases"/>
    <property type="match status" value="1"/>
</dbReference>
<name>A0A1E7FBB8_9STRA</name>
<accession>A0A1E7FBB8</accession>
<dbReference type="InterPro" id="IPR049730">
    <property type="entry name" value="SNF2/RAD54-like_C"/>
</dbReference>
<dbReference type="CDD" id="cd18793">
    <property type="entry name" value="SF2_C_SNF"/>
    <property type="match status" value="1"/>
</dbReference>
<dbReference type="AlphaFoldDB" id="A0A1E7FBB8"/>
<evidence type="ECO:0000256" key="3">
    <source>
        <dbReference type="ARBA" id="ARBA00022806"/>
    </source>
</evidence>
<evidence type="ECO:0000259" key="5">
    <source>
        <dbReference type="PROSITE" id="PS51194"/>
    </source>
</evidence>
<dbReference type="GO" id="GO:0005524">
    <property type="term" value="F:ATP binding"/>
    <property type="evidence" value="ECO:0007669"/>
    <property type="project" value="UniProtKB-KW"/>
</dbReference>
<reference evidence="6 7" key="1">
    <citation type="submission" date="2016-09" db="EMBL/GenBank/DDBJ databases">
        <title>Extensive genetic diversity and differential bi-allelic expression allows diatom success in the polar Southern Ocean.</title>
        <authorList>
            <consortium name="DOE Joint Genome Institute"/>
            <person name="Mock T."/>
            <person name="Otillar R.P."/>
            <person name="Strauss J."/>
            <person name="Dupont C."/>
            <person name="Frickenhaus S."/>
            <person name="Maumus F."/>
            <person name="Mcmullan M."/>
            <person name="Sanges R."/>
            <person name="Schmutz J."/>
            <person name="Toseland A."/>
            <person name="Valas R."/>
            <person name="Veluchamy A."/>
            <person name="Ward B.J."/>
            <person name="Allen A."/>
            <person name="Barry K."/>
            <person name="Falciatore A."/>
            <person name="Ferrante M."/>
            <person name="Fortunato A.E."/>
            <person name="Gloeckner G."/>
            <person name="Gruber A."/>
            <person name="Hipkin R."/>
            <person name="Janech M."/>
            <person name="Kroth P."/>
            <person name="Leese F."/>
            <person name="Lindquist E."/>
            <person name="Lyon B.R."/>
            <person name="Martin J."/>
            <person name="Mayer C."/>
            <person name="Parker M."/>
            <person name="Quesneville H."/>
            <person name="Raymond J."/>
            <person name="Uhlig C."/>
            <person name="Valentin K.U."/>
            <person name="Worden A.Z."/>
            <person name="Armbrust E.V."/>
            <person name="Bowler C."/>
            <person name="Green B."/>
            <person name="Moulton V."/>
            <person name="Van Oosterhout C."/>
            <person name="Grigoriev I."/>
        </authorList>
    </citation>
    <scope>NUCLEOTIDE SEQUENCE [LARGE SCALE GENOMIC DNA]</scope>
    <source>
        <strain evidence="6 7">CCMP1102</strain>
    </source>
</reference>
<gene>
    <name evidence="6" type="ORF">FRACYDRAFT_163648</name>
</gene>
<dbReference type="OrthoDB" id="448448at2759"/>
<dbReference type="Pfam" id="PF00271">
    <property type="entry name" value="Helicase_C"/>
    <property type="match status" value="1"/>
</dbReference>
<protein>
    <submittedName>
        <fullName evidence="6">Helicase_C-domain-containing protein</fullName>
    </submittedName>
</protein>
<dbReference type="KEGG" id="fcy:FRACYDRAFT_163648"/>
<dbReference type="GO" id="GO:0004386">
    <property type="term" value="F:helicase activity"/>
    <property type="evidence" value="ECO:0007669"/>
    <property type="project" value="UniProtKB-KW"/>
</dbReference>
<feature type="non-terminal residue" evidence="6">
    <location>
        <position position="125"/>
    </location>
</feature>
<dbReference type="EMBL" id="KV784359">
    <property type="protein sequence ID" value="OEU15434.1"/>
    <property type="molecule type" value="Genomic_DNA"/>
</dbReference>
<dbReference type="PROSITE" id="PS51194">
    <property type="entry name" value="HELICASE_CTER"/>
    <property type="match status" value="1"/>
</dbReference>
<evidence type="ECO:0000256" key="4">
    <source>
        <dbReference type="ARBA" id="ARBA00022840"/>
    </source>
</evidence>
<dbReference type="InterPro" id="IPR001650">
    <property type="entry name" value="Helicase_C-like"/>
</dbReference>
<dbReference type="GO" id="GO:0016787">
    <property type="term" value="F:hydrolase activity"/>
    <property type="evidence" value="ECO:0007669"/>
    <property type="project" value="UniProtKB-KW"/>
</dbReference>
<sequence length="125" mass="14578">EKGVIFSQWTKYLDIIAEELEYENHSFGRLNGKMNMEDRIESMANFAKDTGPRFLLCSLTACGTGITLTRANHVYMMDTWWNVAAENQAMDRVHRIGQKRDVRALRFIMKNSIEERFLNVQDAKQ</sequence>
<dbReference type="PANTHER" id="PTHR45626">
    <property type="entry name" value="TRANSCRIPTION TERMINATION FACTOR 2-RELATED"/>
    <property type="match status" value="1"/>
</dbReference>
<keyword evidence="7" id="KW-1185">Reference proteome</keyword>
<dbReference type="Proteomes" id="UP000095751">
    <property type="component" value="Unassembled WGS sequence"/>
</dbReference>
<organism evidence="6 7">
    <name type="scientific">Fragilariopsis cylindrus CCMP1102</name>
    <dbReference type="NCBI Taxonomy" id="635003"/>
    <lineage>
        <taxon>Eukaryota</taxon>
        <taxon>Sar</taxon>
        <taxon>Stramenopiles</taxon>
        <taxon>Ochrophyta</taxon>
        <taxon>Bacillariophyta</taxon>
        <taxon>Bacillariophyceae</taxon>
        <taxon>Bacillariophycidae</taxon>
        <taxon>Bacillariales</taxon>
        <taxon>Bacillariaceae</taxon>
        <taxon>Fragilariopsis</taxon>
    </lineage>
</organism>